<evidence type="ECO:0000256" key="6">
    <source>
        <dbReference type="ARBA" id="ARBA00038076"/>
    </source>
</evidence>
<dbReference type="GO" id="GO:0022857">
    <property type="term" value="F:transmembrane transporter activity"/>
    <property type="evidence" value="ECO:0007669"/>
    <property type="project" value="TreeGrafter"/>
</dbReference>
<feature type="transmembrane region" description="Helical" evidence="7">
    <location>
        <begin position="999"/>
        <end position="1019"/>
    </location>
</feature>
<comment type="caution">
    <text evidence="9">The sequence shown here is derived from an EMBL/GenBank/DDBJ whole genome shotgun (WGS) entry which is preliminary data.</text>
</comment>
<name>A0AAE3VIA4_9BACT</name>
<dbReference type="InterPro" id="IPR046450">
    <property type="entry name" value="PA_dom_sf"/>
</dbReference>
<feature type="transmembrane region" description="Helical" evidence="7">
    <location>
        <begin position="1384"/>
        <end position="1405"/>
    </location>
</feature>
<feature type="domain" description="ABC3 transporter permease C-terminal" evidence="8">
    <location>
        <begin position="1345"/>
        <end position="1457"/>
    </location>
</feature>
<keyword evidence="2" id="KW-1003">Cell membrane</keyword>
<dbReference type="InterPro" id="IPR003838">
    <property type="entry name" value="ABC3_permease_C"/>
</dbReference>
<feature type="transmembrane region" description="Helical" evidence="7">
    <location>
        <begin position="970"/>
        <end position="987"/>
    </location>
</feature>
<dbReference type="SUPFAM" id="SSF52025">
    <property type="entry name" value="PA domain"/>
    <property type="match status" value="1"/>
</dbReference>
<dbReference type="Proteomes" id="UP001238163">
    <property type="component" value="Unassembled WGS sequence"/>
</dbReference>
<comment type="similarity">
    <text evidence="6">Belongs to the ABC-4 integral membrane protein family.</text>
</comment>
<dbReference type="Gene3D" id="3.40.630.10">
    <property type="entry name" value="Zn peptidases"/>
    <property type="match status" value="1"/>
</dbReference>
<sequence>MRAFSTSQLIIGIAAVLTVAVCTAQSLPESFVKDCRTLTQTPHRLSGTSEFQQAADHVGQRLKGLQPDSFIEQPFATTQLKVLNATLTPEGGAPLTLVPMRPNGIIPPVTPPEGITAPIVHVGAGAATDFAAVNVEGAIAVLDFNCGQGWVRALRMGAKGIIFTRNDNADSRTPHYAESNVNLLRYYYPGDPADLPKSGMVTVNSSVIWEPVIGKNIFAFFKGTDPVFSQSKDEVIIMAANLDSYGEVPTISPGARSAVNCAALLQIAEHISANRPRRHTLVAFFDNQSRGHLGSSMFYRTLEIDKEDVTIAKREESYDNEANFIKEMKLLLDTPNPITAASPVRRRLLDRLADKAQRHAHTYKNQEYLLNDEVLTYRKMYPDGFPDKIAARVEEIRGERAKVTPIKHTWNELQRTIGRQKRDLQGGGGAITLEPEVAANLVKILAEVREDIELRAKELDTERLGLDADEAIVELIGNSWISLHVSLLLGDTSDRWAVIIGGESSMHSWQDNPGLYGKIQAAFLKTNQTLTGLNIPTSFLTESSDQTLPQTRVIWGAPFLIHSGEPAGLFGIYNLALGTVQEATVREGTPNDTLDRLDIARIYSQAADIARFFAPSPGLPPTAAEDALGNQPALSLRRGIVASKEYVIPSFDTDNSAKGPMVMGMLQGTSIPNTPMPGAIIQFRLNRNFSLAFNENKPPAFDNFQVLRTDRNGVYSLGPVTNAWGSRGGFAAIFDPAGNILEVSGDNSYPNIRWRLNTFRARSGSIVLPSQQRTDKLPGEDVKILSARANSDLDKTKSFKETVDGVVCWYSEEREKGVKLFSLRQMVGLNNGPQFLDNTPAADEQIGDGFSMIGDPIAINAAARSSSDLWRLNESRMDILRAKGILDSSLAELHGRSEDILLEAAKPDTTPLRREALTTTSFWASRPVYQKVRSMLDDLVFAVLILLGLSVPFAFALERVIIGATTIYKQIYWFVFFFAMTFTILYLTHPAFAIANTPIIIFLGFAIVVMSTMVIFIIMRKFEYELKAIQGLTATVHVNDVSNVSTFMAAMQMGISTMRRRPTRTALTAITIILLTFTILCFASFGTQSGVVTLFAAPNPAYSGAFVHNVNWNPLSEDLRDIIKGRWPKLTVCRRLWISPKTQDNPGLLVSRTDASKPLTIKGVLGIEPDELNQREDLRDYFGAVDDNTILITNAVAKVLEVEPGDQVLFRGRRLTVGKLLDAVMLSAAKDMDTSSILPADFTETSSTQPTNVDGEEEMEMMSQKNWASLPVDQVAVVSADTAKTLGASLYGLIIYTEDSSEAIETAENLARILPFPIPATRQNGVYRHLLGTVLKASGAKDLFFPIVLGGLVIFGTMLGSVADRKKEIYTFSALGLAPRHVATLFFAESMVYALIGGLGGYLLAQGTLKLLGVASEFGLVRVPEMNMSSTNTIVTILIVMATVLISSVYPAIKASKSANPGLMRIWRPPEPQGDIMDLVFPFTVSQYDITGVVSFLQEHFGNHTDTGLGRFMTSNVQLVKEANGELGLDANLALAPFDLGVSQSFSLRSTPSEIAGIDEVRVVLKRISGQPKDWQRLNKVFLDDLRQQFLIWRSIPRQTMELYRQRTLTSLGAENNQ</sequence>
<keyword evidence="10" id="KW-1185">Reference proteome</keyword>
<evidence type="ECO:0000256" key="2">
    <source>
        <dbReference type="ARBA" id="ARBA00022475"/>
    </source>
</evidence>
<keyword evidence="4 7" id="KW-1133">Transmembrane helix</keyword>
<dbReference type="InterPro" id="IPR050250">
    <property type="entry name" value="Macrolide_Exporter_MacB"/>
</dbReference>
<dbReference type="Pfam" id="PF02687">
    <property type="entry name" value="FtsX"/>
    <property type="match status" value="1"/>
</dbReference>
<evidence type="ECO:0000256" key="5">
    <source>
        <dbReference type="ARBA" id="ARBA00023136"/>
    </source>
</evidence>
<dbReference type="RefSeq" id="WP_307263006.1">
    <property type="nucleotide sequence ID" value="NZ_JAUSVL010000001.1"/>
</dbReference>
<dbReference type="Gene3D" id="3.50.30.30">
    <property type="match status" value="1"/>
</dbReference>
<evidence type="ECO:0000256" key="4">
    <source>
        <dbReference type="ARBA" id="ARBA00022989"/>
    </source>
</evidence>
<protein>
    <recommendedName>
        <fullName evidence="8">ABC3 transporter permease C-terminal domain-containing protein</fullName>
    </recommendedName>
</protein>
<feature type="transmembrane region" description="Helical" evidence="7">
    <location>
        <begin position="939"/>
        <end position="958"/>
    </location>
</feature>
<evidence type="ECO:0000256" key="7">
    <source>
        <dbReference type="SAM" id="Phobius"/>
    </source>
</evidence>
<evidence type="ECO:0000313" key="9">
    <source>
        <dbReference type="EMBL" id="MDQ0290930.1"/>
    </source>
</evidence>
<evidence type="ECO:0000256" key="1">
    <source>
        <dbReference type="ARBA" id="ARBA00004651"/>
    </source>
</evidence>
<dbReference type="PANTHER" id="PTHR30572:SF4">
    <property type="entry name" value="ABC TRANSPORTER PERMEASE YTRF"/>
    <property type="match status" value="1"/>
</dbReference>
<feature type="transmembrane region" description="Helical" evidence="7">
    <location>
        <begin position="1343"/>
        <end position="1363"/>
    </location>
</feature>
<dbReference type="GO" id="GO:0005886">
    <property type="term" value="C:plasma membrane"/>
    <property type="evidence" value="ECO:0007669"/>
    <property type="project" value="UniProtKB-SubCell"/>
</dbReference>
<comment type="subcellular location">
    <subcellularLocation>
        <location evidence="1">Cell membrane</location>
        <topology evidence="1">Multi-pass membrane protein</topology>
    </subcellularLocation>
</comment>
<dbReference type="EMBL" id="JAUSVL010000001">
    <property type="protein sequence ID" value="MDQ0290930.1"/>
    <property type="molecule type" value="Genomic_DNA"/>
</dbReference>
<dbReference type="SUPFAM" id="SSF53187">
    <property type="entry name" value="Zn-dependent exopeptidases"/>
    <property type="match status" value="1"/>
</dbReference>
<feature type="transmembrane region" description="Helical" evidence="7">
    <location>
        <begin position="1066"/>
        <end position="1085"/>
    </location>
</feature>
<evidence type="ECO:0000259" key="8">
    <source>
        <dbReference type="Pfam" id="PF02687"/>
    </source>
</evidence>
<gene>
    <name evidence="9" type="ORF">J3R75_003037</name>
</gene>
<keyword evidence="3 7" id="KW-0812">Transmembrane</keyword>
<evidence type="ECO:0000313" key="10">
    <source>
        <dbReference type="Proteomes" id="UP001238163"/>
    </source>
</evidence>
<keyword evidence="5 7" id="KW-0472">Membrane</keyword>
<evidence type="ECO:0000256" key="3">
    <source>
        <dbReference type="ARBA" id="ARBA00022692"/>
    </source>
</evidence>
<reference evidence="9" key="1">
    <citation type="submission" date="2023-07" db="EMBL/GenBank/DDBJ databases">
        <title>Genomic Encyclopedia of Type Strains, Phase IV (KMG-IV): sequencing the most valuable type-strain genomes for metagenomic binning, comparative biology and taxonomic classification.</title>
        <authorList>
            <person name="Goeker M."/>
        </authorList>
    </citation>
    <scope>NUCLEOTIDE SEQUENCE</scope>
    <source>
        <strain evidence="9">DSM 24202</strain>
    </source>
</reference>
<feature type="transmembrane region" description="Helical" evidence="7">
    <location>
        <begin position="1434"/>
        <end position="1453"/>
    </location>
</feature>
<accession>A0AAE3VIA4</accession>
<organism evidence="9 10">
    <name type="scientific">Oligosphaera ethanolica</name>
    <dbReference type="NCBI Taxonomy" id="760260"/>
    <lineage>
        <taxon>Bacteria</taxon>
        <taxon>Pseudomonadati</taxon>
        <taxon>Lentisphaerota</taxon>
        <taxon>Oligosphaeria</taxon>
        <taxon>Oligosphaerales</taxon>
        <taxon>Oligosphaeraceae</taxon>
        <taxon>Oligosphaera</taxon>
    </lineage>
</organism>
<proteinExistence type="inferred from homology"/>
<dbReference type="PANTHER" id="PTHR30572">
    <property type="entry name" value="MEMBRANE COMPONENT OF TRANSPORTER-RELATED"/>
    <property type="match status" value="1"/>
</dbReference>